<dbReference type="KEGG" id="mno:Mnod_8363"/>
<dbReference type="AlphaFoldDB" id="B8IVQ7"/>
<gene>
    <name evidence="1" type="ordered locus">Mnod_8363</name>
</gene>
<keyword evidence="2" id="KW-1185">Reference proteome</keyword>
<reference evidence="2" key="1">
    <citation type="submission" date="2009-01" db="EMBL/GenBank/DDBJ databases">
        <title>Complete sequence of plasmid 1 of Methylobacterium nodulans ORS 2060.</title>
        <authorList>
            <consortium name="US DOE Joint Genome Institute"/>
            <person name="Lucas S."/>
            <person name="Copeland A."/>
            <person name="Lapidus A."/>
            <person name="Glavina del Rio T."/>
            <person name="Dalin E."/>
            <person name="Tice H."/>
            <person name="Bruce D."/>
            <person name="Goodwin L."/>
            <person name="Pitluck S."/>
            <person name="Sims D."/>
            <person name="Brettin T."/>
            <person name="Detter J.C."/>
            <person name="Han C."/>
            <person name="Larimer F."/>
            <person name="Land M."/>
            <person name="Hauser L."/>
            <person name="Kyrpides N."/>
            <person name="Ivanova N."/>
            <person name="Marx C.J."/>
            <person name="Richardson P."/>
        </authorList>
    </citation>
    <scope>NUCLEOTIDE SEQUENCE [LARGE SCALE GENOMIC DNA]</scope>
    <source>
        <strain evidence="2">LMG 21967 / CNCM I-2342 / ORS 2060</strain>
        <plasmid evidence="2">Plasmid pMNOD01</plasmid>
    </source>
</reference>
<dbReference type="HOGENOM" id="CLU_3312606_0_0_5"/>
<evidence type="ECO:0000313" key="2">
    <source>
        <dbReference type="Proteomes" id="UP000008207"/>
    </source>
</evidence>
<evidence type="ECO:0000313" key="1">
    <source>
        <dbReference type="EMBL" id="ACL62497.1"/>
    </source>
</evidence>
<accession>B8IVQ7</accession>
<sequence length="39" mass="4293">MLTAARLAMLPPIECCWPKRGDVAGSALHDYGDPVYRFA</sequence>
<proteinExistence type="predicted"/>
<organism evidence="1 2">
    <name type="scientific">Methylobacterium nodulans (strain LMG 21967 / CNCM I-2342 / ORS 2060)</name>
    <dbReference type="NCBI Taxonomy" id="460265"/>
    <lineage>
        <taxon>Bacteria</taxon>
        <taxon>Pseudomonadati</taxon>
        <taxon>Pseudomonadota</taxon>
        <taxon>Alphaproteobacteria</taxon>
        <taxon>Hyphomicrobiales</taxon>
        <taxon>Methylobacteriaceae</taxon>
        <taxon>Methylobacterium</taxon>
    </lineage>
</organism>
<name>B8IVQ7_METNO</name>
<keyword evidence="1" id="KW-0614">Plasmid</keyword>
<protein>
    <submittedName>
        <fullName evidence="1">Uncharacterized protein</fullName>
    </submittedName>
</protein>
<dbReference type="EMBL" id="CP001350">
    <property type="protein sequence ID" value="ACL62497.1"/>
    <property type="molecule type" value="Genomic_DNA"/>
</dbReference>
<geneLocation type="plasmid" evidence="1 2">
    <name>pMNOD01</name>
</geneLocation>
<dbReference type="Proteomes" id="UP000008207">
    <property type="component" value="Plasmid pMNOD01"/>
</dbReference>